<dbReference type="Gene3D" id="3.40.50.1820">
    <property type="entry name" value="alpha/beta hydrolase"/>
    <property type="match status" value="1"/>
</dbReference>
<dbReference type="GO" id="GO:0006654">
    <property type="term" value="P:phosphatidic acid biosynthetic process"/>
    <property type="evidence" value="ECO:0007669"/>
    <property type="project" value="TreeGrafter"/>
</dbReference>
<keyword evidence="3" id="KW-1185">Reference proteome</keyword>
<reference evidence="2 3" key="1">
    <citation type="journal article" date="2023" name="Elife">
        <title>Identification of key yeast species and microbe-microbe interactions impacting larval growth of Drosophila in the wild.</title>
        <authorList>
            <person name="Mure A."/>
            <person name="Sugiura Y."/>
            <person name="Maeda R."/>
            <person name="Honda K."/>
            <person name="Sakurai N."/>
            <person name="Takahashi Y."/>
            <person name="Watada M."/>
            <person name="Katoh T."/>
            <person name="Gotoh A."/>
            <person name="Gotoh Y."/>
            <person name="Taniguchi I."/>
            <person name="Nakamura K."/>
            <person name="Hayashi T."/>
            <person name="Katayama T."/>
            <person name="Uemura T."/>
            <person name="Hattori Y."/>
        </authorList>
    </citation>
    <scope>NUCLEOTIDE SEQUENCE [LARGE SCALE GENOMIC DNA]</scope>
    <source>
        <strain evidence="2 3">KH-74</strain>
    </source>
</reference>
<name>A0AAV5RZ25_MAUHU</name>
<dbReference type="GO" id="GO:0042171">
    <property type="term" value="F:lysophosphatidic acid acyltransferase activity"/>
    <property type="evidence" value="ECO:0007669"/>
    <property type="project" value="TreeGrafter"/>
</dbReference>
<dbReference type="InterPro" id="IPR029058">
    <property type="entry name" value="AB_hydrolase_fold"/>
</dbReference>
<protein>
    <submittedName>
        <fullName evidence="2">Lysophosphatidic acid acyltransferase</fullName>
    </submittedName>
</protein>
<evidence type="ECO:0000313" key="2">
    <source>
        <dbReference type="EMBL" id="GMM56006.1"/>
    </source>
</evidence>
<evidence type="ECO:0000259" key="1">
    <source>
        <dbReference type="Pfam" id="PF00561"/>
    </source>
</evidence>
<evidence type="ECO:0000313" key="3">
    <source>
        <dbReference type="Proteomes" id="UP001377567"/>
    </source>
</evidence>
<dbReference type="Pfam" id="PF00561">
    <property type="entry name" value="Abhydrolase_1"/>
    <property type="match status" value="1"/>
</dbReference>
<dbReference type="GO" id="GO:0035965">
    <property type="term" value="P:cardiolipin acyl-chain remodeling"/>
    <property type="evidence" value="ECO:0007669"/>
    <property type="project" value="TreeGrafter"/>
</dbReference>
<feature type="domain" description="AB hydrolase-1" evidence="1">
    <location>
        <begin position="94"/>
        <end position="400"/>
    </location>
</feature>
<dbReference type="GO" id="GO:0055088">
    <property type="term" value="P:lipid homeostasis"/>
    <property type="evidence" value="ECO:0007669"/>
    <property type="project" value="TreeGrafter"/>
</dbReference>
<gene>
    <name evidence="2" type="ORF">DAKH74_026220</name>
</gene>
<sequence>MLRTARMWTGIKSSICSEQKMSSKAMDAATSTSGGVAVTDPELKSLQDKIMVKVKTMLPSSVTSDNSMVSNHSVNQWHFHNTSTKKLPVETPTLLVHGYAASSMAFHRTFPMLSKNIRDLYAIDLPGNGLSTTPEANLPKLRTNKMEFNKEYSQVKLAKSVDAGKEMDTLHNYEDYYLDKIEQWRTENHIDKFNIIGHSFGGYISFKYAIRYPEHIVDMGLISPLGMERNVYSLNNDFKKDTEYPVTQEDPSSMYYSRNFKVPSFLFNSQLNALRYLGPVGGSLTRKYIDRAYATVPGTEYGDYLYHIFYKSDKFPKTTINNFTNMFTRNLLAKDPILDNLPSVKANKVMLMYGDRDWMNGEAGFTMAQELAESHNYKPHSAVDYVRVPNAGHNLFLDNPDYFSKHIIAFLS</sequence>
<dbReference type="InterPro" id="IPR000073">
    <property type="entry name" value="AB_hydrolase_1"/>
</dbReference>
<dbReference type="PANTHER" id="PTHR42886:SF23">
    <property type="entry name" value="1-ACYLGLYCEROL-3-PHOSPHATE O-ACYLTRANSFERASE ICT1-RELATED"/>
    <property type="match status" value="1"/>
</dbReference>
<comment type="caution">
    <text evidence="2">The sequence shown here is derived from an EMBL/GenBank/DDBJ whole genome shotgun (WGS) entry which is preliminary data.</text>
</comment>
<dbReference type="Proteomes" id="UP001377567">
    <property type="component" value="Unassembled WGS sequence"/>
</dbReference>
<organism evidence="2 3">
    <name type="scientific">Maudiozyma humilis</name>
    <name type="common">Sour dough yeast</name>
    <name type="synonym">Kazachstania humilis</name>
    <dbReference type="NCBI Taxonomy" id="51915"/>
    <lineage>
        <taxon>Eukaryota</taxon>
        <taxon>Fungi</taxon>
        <taxon>Dikarya</taxon>
        <taxon>Ascomycota</taxon>
        <taxon>Saccharomycotina</taxon>
        <taxon>Saccharomycetes</taxon>
        <taxon>Saccharomycetales</taxon>
        <taxon>Saccharomycetaceae</taxon>
        <taxon>Maudiozyma</taxon>
    </lineage>
</organism>
<accession>A0AAV5RZ25</accession>
<keyword evidence="2" id="KW-0012">Acyltransferase</keyword>
<dbReference type="AlphaFoldDB" id="A0AAV5RZ25"/>
<dbReference type="PANTHER" id="PTHR42886">
    <property type="entry name" value="RE40534P-RELATED"/>
    <property type="match status" value="1"/>
</dbReference>
<dbReference type="GO" id="GO:0005743">
    <property type="term" value="C:mitochondrial inner membrane"/>
    <property type="evidence" value="ECO:0007669"/>
    <property type="project" value="TreeGrafter"/>
</dbReference>
<dbReference type="SUPFAM" id="SSF53474">
    <property type="entry name" value="alpha/beta-Hydrolases"/>
    <property type="match status" value="1"/>
</dbReference>
<dbReference type="EMBL" id="BTGD01000006">
    <property type="protein sequence ID" value="GMM56006.1"/>
    <property type="molecule type" value="Genomic_DNA"/>
</dbReference>
<keyword evidence="2" id="KW-0808">Transferase</keyword>
<proteinExistence type="predicted"/>
<dbReference type="GO" id="GO:0004623">
    <property type="term" value="F:phospholipase A2 activity"/>
    <property type="evidence" value="ECO:0007669"/>
    <property type="project" value="TreeGrafter"/>
</dbReference>